<dbReference type="KEGG" id="dpd:Deipe_4002"/>
<dbReference type="EMBL" id="CP003383">
    <property type="protein sequence ID" value="AFZ69396.1"/>
    <property type="molecule type" value="Genomic_DNA"/>
</dbReference>
<evidence type="ECO:0000313" key="2">
    <source>
        <dbReference type="Proteomes" id="UP000010467"/>
    </source>
</evidence>
<gene>
    <name evidence="1" type="ordered locus">Deipe_4002</name>
</gene>
<dbReference type="OrthoDB" id="71578at2"/>
<organism evidence="1 2">
    <name type="scientific">Deinococcus peraridilitoris (strain DSM 19664 / LMG 22246 / CIP 109416 / KR-200)</name>
    <dbReference type="NCBI Taxonomy" id="937777"/>
    <lineage>
        <taxon>Bacteria</taxon>
        <taxon>Thermotogati</taxon>
        <taxon>Deinococcota</taxon>
        <taxon>Deinococci</taxon>
        <taxon>Deinococcales</taxon>
        <taxon>Deinococcaceae</taxon>
        <taxon>Deinococcus</taxon>
    </lineage>
</organism>
<geneLocation type="plasmid" evidence="1 2">
    <name>pDEIPE01</name>
</geneLocation>
<reference evidence="2" key="1">
    <citation type="submission" date="2012-03" db="EMBL/GenBank/DDBJ databases">
        <title>Complete sequence of plasmid 1 of Deinococcus peraridilitoris DSM 19664.</title>
        <authorList>
            <person name="Lucas S."/>
            <person name="Copeland A."/>
            <person name="Lapidus A."/>
            <person name="Glavina del Rio T."/>
            <person name="Dalin E."/>
            <person name="Tice H."/>
            <person name="Bruce D."/>
            <person name="Goodwin L."/>
            <person name="Pitluck S."/>
            <person name="Peters L."/>
            <person name="Mikhailova N."/>
            <person name="Lu M."/>
            <person name="Kyrpides N."/>
            <person name="Mavromatis K."/>
            <person name="Ivanova N."/>
            <person name="Brettin T."/>
            <person name="Detter J.C."/>
            <person name="Han C."/>
            <person name="Larimer F."/>
            <person name="Land M."/>
            <person name="Hauser L."/>
            <person name="Markowitz V."/>
            <person name="Cheng J.-F."/>
            <person name="Hugenholtz P."/>
            <person name="Woyke T."/>
            <person name="Wu D."/>
            <person name="Pukall R."/>
            <person name="Steenblock K."/>
            <person name="Brambilla E."/>
            <person name="Klenk H.-P."/>
            <person name="Eisen J.A."/>
        </authorList>
    </citation>
    <scope>NUCLEOTIDE SEQUENCE [LARGE SCALE GENOMIC DNA]</scope>
    <source>
        <strain evidence="2">DSM 19664 / LMG 22246 / CIP 109416 / KR-200</strain>
        <plasmid evidence="2">Plasmid pDEIPE01</plasmid>
    </source>
</reference>
<keyword evidence="1" id="KW-0614">Plasmid</keyword>
<keyword evidence="2" id="KW-1185">Reference proteome</keyword>
<name>L0A6C3_DEIPD</name>
<accession>L0A6C3</accession>
<sequence>MPAPLLDSQHLDLFGFVPGWVSVGIVTPPILQELLEKWSEGVDLNPEHYRWAAFTRYVTRQRPLSEELFDQLWLLGVEEADRPMGTSMLMELVLEPNCPRWLLERALTSGRASVVKNAVAKLSQYH</sequence>
<dbReference type="HOGENOM" id="CLU_2000623_0_0_0"/>
<protein>
    <submittedName>
        <fullName evidence="1">Uncharacterized protein</fullName>
    </submittedName>
</protein>
<proteinExistence type="predicted"/>
<evidence type="ECO:0000313" key="1">
    <source>
        <dbReference type="EMBL" id="AFZ69396.1"/>
    </source>
</evidence>
<dbReference type="AlphaFoldDB" id="L0A6C3"/>
<dbReference type="Proteomes" id="UP000010467">
    <property type="component" value="Plasmid pDEIPE01"/>
</dbReference>
<dbReference type="RefSeq" id="WP_015231298.1">
    <property type="nucleotide sequence ID" value="NC_019789.1"/>
</dbReference>